<evidence type="ECO:0000256" key="8">
    <source>
        <dbReference type="ARBA" id="ARBA00022723"/>
    </source>
</evidence>
<dbReference type="InterPro" id="IPR058240">
    <property type="entry name" value="rSAM_sf"/>
</dbReference>
<gene>
    <name evidence="17" type="primary">hemN</name>
    <name evidence="17" type="ORF">ACFQDM_10010</name>
</gene>
<dbReference type="GO" id="GO:0051989">
    <property type="term" value="F:coproporphyrinogen dehydrogenase activity"/>
    <property type="evidence" value="ECO:0007669"/>
    <property type="project" value="UniProtKB-EC"/>
</dbReference>
<evidence type="ECO:0000256" key="10">
    <source>
        <dbReference type="ARBA" id="ARBA00023004"/>
    </source>
</evidence>
<reference evidence="18" key="1">
    <citation type="journal article" date="2019" name="Int. J. Syst. Evol. Microbiol.">
        <title>The Global Catalogue of Microorganisms (GCM) 10K type strain sequencing project: providing services to taxonomists for standard genome sequencing and annotation.</title>
        <authorList>
            <consortium name="The Broad Institute Genomics Platform"/>
            <consortium name="The Broad Institute Genome Sequencing Center for Infectious Disease"/>
            <person name="Wu L."/>
            <person name="Ma J."/>
        </authorList>
    </citation>
    <scope>NUCLEOTIDE SEQUENCE [LARGE SCALE GENOMIC DNA]</scope>
    <source>
        <strain evidence="18">CGMCC-1.15741</strain>
    </source>
</reference>
<comment type="caution">
    <text evidence="17">The sequence shown here is derived from an EMBL/GenBank/DDBJ whole genome shotgun (WGS) entry which is preliminary data.</text>
</comment>
<keyword evidence="18" id="KW-1185">Reference proteome</keyword>
<evidence type="ECO:0000313" key="18">
    <source>
        <dbReference type="Proteomes" id="UP001596303"/>
    </source>
</evidence>
<dbReference type="EMBL" id="JBHSSW010000012">
    <property type="protein sequence ID" value="MFC6198416.1"/>
    <property type="molecule type" value="Genomic_DNA"/>
</dbReference>
<keyword evidence="12 15" id="KW-0627">Porphyrin biosynthesis</keyword>
<keyword evidence="8 15" id="KW-0479">Metal-binding</keyword>
<dbReference type="InterPro" id="IPR023404">
    <property type="entry name" value="rSAM_horseshoe"/>
</dbReference>
<dbReference type="SMART" id="SM00729">
    <property type="entry name" value="Elp3"/>
    <property type="match status" value="1"/>
</dbReference>
<evidence type="ECO:0000256" key="14">
    <source>
        <dbReference type="ARBA" id="ARBA00048321"/>
    </source>
</evidence>
<evidence type="ECO:0000256" key="3">
    <source>
        <dbReference type="ARBA" id="ARBA00005493"/>
    </source>
</evidence>
<comment type="similarity">
    <text evidence="3 15">Belongs to the anaerobic coproporphyrinogen-III oxidase family.</text>
</comment>
<evidence type="ECO:0000259" key="16">
    <source>
        <dbReference type="PROSITE" id="PS51918"/>
    </source>
</evidence>
<keyword evidence="10 15" id="KW-0408">Iron</keyword>
<comment type="cofactor">
    <cofactor evidence="15">
        <name>[4Fe-4S] cluster</name>
        <dbReference type="ChEBI" id="CHEBI:49883"/>
    </cofactor>
    <text evidence="15">Binds 1 [4Fe-4S] cluster. The cluster is coordinated with 3 cysteines and an exchangeable S-adenosyl-L-methionine.</text>
</comment>
<dbReference type="SFLD" id="SFLDG01065">
    <property type="entry name" value="anaerobic_coproporphyrinogen-I"/>
    <property type="match status" value="1"/>
</dbReference>
<proteinExistence type="inferred from homology"/>
<evidence type="ECO:0000256" key="13">
    <source>
        <dbReference type="ARBA" id="ARBA00024295"/>
    </source>
</evidence>
<evidence type="ECO:0000256" key="6">
    <source>
        <dbReference type="ARBA" id="ARBA00022490"/>
    </source>
</evidence>
<dbReference type="Gene3D" id="3.80.30.20">
    <property type="entry name" value="tm_1862 like domain"/>
    <property type="match status" value="1"/>
</dbReference>
<comment type="function">
    <text evidence="13">Involved in the heme biosynthesis. Catalyzes the anaerobic oxidative decarboxylation of propionate groups of rings A and B of coproporphyrinogen III to yield the vinyl groups in protoporphyrinogen IX.</text>
</comment>
<evidence type="ECO:0000256" key="9">
    <source>
        <dbReference type="ARBA" id="ARBA00023002"/>
    </source>
</evidence>
<evidence type="ECO:0000256" key="12">
    <source>
        <dbReference type="ARBA" id="ARBA00023244"/>
    </source>
</evidence>
<dbReference type="PIRSF" id="PIRSF000167">
    <property type="entry name" value="HemN"/>
    <property type="match status" value="1"/>
</dbReference>
<name>A0ABW1SA26_9PROT</name>
<keyword evidence="7 15" id="KW-0949">S-adenosyl-L-methionine</keyword>
<comment type="catalytic activity">
    <reaction evidence="14 15">
        <text>coproporphyrinogen III + 2 S-adenosyl-L-methionine = protoporphyrinogen IX + 2 5'-deoxyadenosine + 2 L-methionine + 2 CO2</text>
        <dbReference type="Rhea" id="RHEA:15425"/>
        <dbReference type="ChEBI" id="CHEBI:16526"/>
        <dbReference type="ChEBI" id="CHEBI:17319"/>
        <dbReference type="ChEBI" id="CHEBI:57307"/>
        <dbReference type="ChEBI" id="CHEBI:57309"/>
        <dbReference type="ChEBI" id="CHEBI:57844"/>
        <dbReference type="ChEBI" id="CHEBI:59789"/>
        <dbReference type="EC" id="1.3.98.3"/>
    </reaction>
</comment>
<keyword evidence="5 15" id="KW-0004">4Fe-4S</keyword>
<dbReference type="InterPro" id="IPR004558">
    <property type="entry name" value="Coprogen_oxidase_HemN"/>
</dbReference>
<dbReference type="InterPro" id="IPR006638">
    <property type="entry name" value="Elp3/MiaA/NifB-like_rSAM"/>
</dbReference>
<dbReference type="PANTHER" id="PTHR13932">
    <property type="entry name" value="COPROPORPHYRINIGEN III OXIDASE"/>
    <property type="match status" value="1"/>
</dbReference>
<dbReference type="InterPro" id="IPR007197">
    <property type="entry name" value="rSAM"/>
</dbReference>
<dbReference type="Gene3D" id="1.10.10.920">
    <property type="match status" value="1"/>
</dbReference>
<protein>
    <recommendedName>
        <fullName evidence="15">Coproporphyrinogen-III oxidase</fullName>
        <ecNumber evidence="15">1.3.98.3</ecNumber>
    </recommendedName>
</protein>
<organism evidence="17 18">
    <name type="scientific">Ponticaulis profundi</name>
    <dbReference type="NCBI Taxonomy" id="2665222"/>
    <lineage>
        <taxon>Bacteria</taxon>
        <taxon>Pseudomonadati</taxon>
        <taxon>Pseudomonadota</taxon>
        <taxon>Alphaproteobacteria</taxon>
        <taxon>Hyphomonadales</taxon>
        <taxon>Hyphomonadaceae</taxon>
        <taxon>Ponticaulis</taxon>
    </lineage>
</organism>
<dbReference type="NCBIfam" id="TIGR00538">
    <property type="entry name" value="hemN"/>
    <property type="match status" value="1"/>
</dbReference>
<evidence type="ECO:0000256" key="15">
    <source>
        <dbReference type="PIRNR" id="PIRNR000167"/>
    </source>
</evidence>
<dbReference type="PROSITE" id="PS51918">
    <property type="entry name" value="RADICAL_SAM"/>
    <property type="match status" value="1"/>
</dbReference>
<dbReference type="SUPFAM" id="SSF102114">
    <property type="entry name" value="Radical SAM enzymes"/>
    <property type="match status" value="1"/>
</dbReference>
<dbReference type="Pfam" id="PF04055">
    <property type="entry name" value="Radical_SAM"/>
    <property type="match status" value="1"/>
</dbReference>
<accession>A0ABW1SA26</accession>
<keyword evidence="9 15" id="KW-0560">Oxidoreductase</keyword>
<dbReference type="InterPro" id="IPR034505">
    <property type="entry name" value="Coproporphyrinogen-III_oxidase"/>
</dbReference>
<comment type="subcellular location">
    <subcellularLocation>
        <location evidence="1 15">Cytoplasm</location>
    </subcellularLocation>
</comment>
<evidence type="ECO:0000256" key="11">
    <source>
        <dbReference type="ARBA" id="ARBA00023014"/>
    </source>
</evidence>
<comment type="subunit">
    <text evidence="4">Monomer.</text>
</comment>
<keyword evidence="11 15" id="KW-0411">Iron-sulfur</keyword>
<comment type="pathway">
    <text evidence="2 15">Porphyrin-containing compound metabolism; protoporphyrin-IX biosynthesis; protoporphyrinogen-IX from coproporphyrinogen-III (AdoMet route): step 1/1.</text>
</comment>
<sequence length="451" mass="49853">MRKEWMTLATKPVPRYTSYPTAAQFQDDIPDTLTEQWISSIGPNEPISVYVHVPFCEQLCWYCGCHTTVPNGYTRIGRFVDMLLEEIKLWKAKLPEHGGGVHLHFGGGTPNALNADDMLRVLDALREAFCIQDHAEISVELDPRTLGPDMIHALAAGGVTRASLGVQDFNRTVQEAINRVQPFLLVEGAVEALRKAEINAINFDLLYGLPHQTTESVAKSAELAASLNPDRISAFGYAHVPWFAKHQRAIDERHLPGSEARFAQYHALGETLVACGYTQIGLDHFAKEDDELSLALSKGQLHRNFQGYTTDTCRTLIALGPSGISEFPGGFAQNAKDIRAYSEAIKAGKLALNRGVPRTRDDRLHGAVIERLMCDLSVDVAKVCMAFDEPVSHFAGAFERLRELQALGLCHVEGSKVTVFDDARILLRNVAQCFDAYSTQAMPEKRHAKAV</sequence>
<evidence type="ECO:0000256" key="5">
    <source>
        <dbReference type="ARBA" id="ARBA00022485"/>
    </source>
</evidence>
<feature type="domain" description="Radical SAM core" evidence="16">
    <location>
        <begin position="41"/>
        <end position="278"/>
    </location>
</feature>
<evidence type="ECO:0000256" key="1">
    <source>
        <dbReference type="ARBA" id="ARBA00004496"/>
    </source>
</evidence>
<dbReference type="PANTHER" id="PTHR13932:SF6">
    <property type="entry name" value="OXYGEN-INDEPENDENT COPROPORPHYRINOGEN III OXIDASE"/>
    <property type="match status" value="1"/>
</dbReference>
<keyword evidence="6 15" id="KW-0963">Cytoplasm</keyword>
<evidence type="ECO:0000313" key="17">
    <source>
        <dbReference type="EMBL" id="MFC6198416.1"/>
    </source>
</evidence>
<dbReference type="SFLD" id="SFLDS00029">
    <property type="entry name" value="Radical_SAM"/>
    <property type="match status" value="1"/>
</dbReference>
<dbReference type="RefSeq" id="WP_377378607.1">
    <property type="nucleotide sequence ID" value="NZ_JBHSSW010000012.1"/>
</dbReference>
<dbReference type="EC" id="1.3.98.3" evidence="15"/>
<evidence type="ECO:0000256" key="7">
    <source>
        <dbReference type="ARBA" id="ARBA00022691"/>
    </source>
</evidence>
<evidence type="ECO:0000256" key="4">
    <source>
        <dbReference type="ARBA" id="ARBA00011245"/>
    </source>
</evidence>
<evidence type="ECO:0000256" key="2">
    <source>
        <dbReference type="ARBA" id="ARBA00004785"/>
    </source>
</evidence>
<dbReference type="Proteomes" id="UP001596303">
    <property type="component" value="Unassembled WGS sequence"/>
</dbReference>